<evidence type="ECO:0000313" key="7">
    <source>
        <dbReference type="Proteomes" id="UP000770015"/>
    </source>
</evidence>
<dbReference type="InterPro" id="IPR000330">
    <property type="entry name" value="SNF2_N"/>
</dbReference>
<feature type="compositionally biased region" description="Basic residues" evidence="4">
    <location>
        <begin position="1213"/>
        <end position="1227"/>
    </location>
</feature>
<dbReference type="PANTHER" id="PTHR45626">
    <property type="entry name" value="TRANSCRIPTION TERMINATION FACTOR 2-RELATED"/>
    <property type="match status" value="1"/>
</dbReference>
<dbReference type="InterPro" id="IPR050628">
    <property type="entry name" value="SNF2_RAD54_helicase_TF"/>
</dbReference>
<dbReference type="GO" id="GO:0005524">
    <property type="term" value="F:ATP binding"/>
    <property type="evidence" value="ECO:0007669"/>
    <property type="project" value="UniProtKB-KW"/>
</dbReference>
<evidence type="ECO:0000256" key="2">
    <source>
        <dbReference type="ARBA" id="ARBA00022801"/>
    </source>
</evidence>
<keyword evidence="1" id="KW-0547">Nucleotide-binding</keyword>
<proteinExistence type="predicted"/>
<feature type="compositionally biased region" description="Basic and acidic residues" evidence="4">
    <location>
        <begin position="1228"/>
        <end position="1256"/>
    </location>
</feature>
<evidence type="ECO:0000256" key="3">
    <source>
        <dbReference type="ARBA" id="ARBA00022840"/>
    </source>
</evidence>
<dbReference type="PROSITE" id="PS00690">
    <property type="entry name" value="DEAH_ATP_HELICASE"/>
    <property type="match status" value="1"/>
</dbReference>
<feature type="region of interest" description="Disordered" evidence="4">
    <location>
        <begin position="1021"/>
        <end position="1305"/>
    </location>
</feature>
<dbReference type="EMBL" id="JAGSXJ010000054">
    <property type="protein sequence ID" value="KAH6661462.1"/>
    <property type="molecule type" value="Genomic_DNA"/>
</dbReference>
<keyword evidence="3" id="KW-0067">ATP-binding</keyword>
<evidence type="ECO:0000313" key="6">
    <source>
        <dbReference type="EMBL" id="KAH6661462.1"/>
    </source>
</evidence>
<feature type="region of interest" description="Disordered" evidence="4">
    <location>
        <begin position="940"/>
        <end position="994"/>
    </location>
</feature>
<dbReference type="Gene3D" id="3.40.50.300">
    <property type="entry name" value="P-loop containing nucleotide triphosphate hydrolases"/>
    <property type="match status" value="2"/>
</dbReference>
<evidence type="ECO:0000256" key="1">
    <source>
        <dbReference type="ARBA" id="ARBA00022741"/>
    </source>
</evidence>
<dbReference type="OrthoDB" id="4986691at2759"/>
<feature type="compositionally biased region" description="Acidic residues" evidence="4">
    <location>
        <begin position="1023"/>
        <end position="1047"/>
    </location>
</feature>
<comment type="caution">
    <text evidence="6">The sequence shown here is derived from an EMBL/GenBank/DDBJ whole genome shotgun (WGS) entry which is preliminary data.</text>
</comment>
<accession>A0A9P8V0N4</accession>
<organism evidence="6 7">
    <name type="scientific">Plectosphaerella plurivora</name>
    <dbReference type="NCBI Taxonomy" id="936078"/>
    <lineage>
        <taxon>Eukaryota</taxon>
        <taxon>Fungi</taxon>
        <taxon>Dikarya</taxon>
        <taxon>Ascomycota</taxon>
        <taxon>Pezizomycotina</taxon>
        <taxon>Sordariomycetes</taxon>
        <taxon>Hypocreomycetidae</taxon>
        <taxon>Glomerellales</taxon>
        <taxon>Plectosphaerellaceae</taxon>
        <taxon>Plectosphaerella</taxon>
    </lineage>
</organism>
<gene>
    <name evidence="6" type="ORF">F5X68DRAFT_266351</name>
</gene>
<reference evidence="6" key="1">
    <citation type="journal article" date="2021" name="Nat. Commun.">
        <title>Genetic determinants of endophytism in the Arabidopsis root mycobiome.</title>
        <authorList>
            <person name="Mesny F."/>
            <person name="Miyauchi S."/>
            <person name="Thiergart T."/>
            <person name="Pickel B."/>
            <person name="Atanasova L."/>
            <person name="Karlsson M."/>
            <person name="Huettel B."/>
            <person name="Barry K.W."/>
            <person name="Haridas S."/>
            <person name="Chen C."/>
            <person name="Bauer D."/>
            <person name="Andreopoulos W."/>
            <person name="Pangilinan J."/>
            <person name="LaButti K."/>
            <person name="Riley R."/>
            <person name="Lipzen A."/>
            <person name="Clum A."/>
            <person name="Drula E."/>
            <person name="Henrissat B."/>
            <person name="Kohler A."/>
            <person name="Grigoriev I.V."/>
            <person name="Martin F.M."/>
            <person name="Hacquard S."/>
        </authorList>
    </citation>
    <scope>NUCLEOTIDE SEQUENCE</scope>
    <source>
        <strain evidence="6">MPI-SDFR-AT-0117</strain>
    </source>
</reference>
<keyword evidence="7" id="KW-1185">Reference proteome</keyword>
<feature type="compositionally biased region" description="Basic residues" evidence="4">
    <location>
        <begin position="1257"/>
        <end position="1269"/>
    </location>
</feature>
<dbReference type="SUPFAM" id="SSF52540">
    <property type="entry name" value="P-loop containing nucleoside triphosphate hydrolases"/>
    <property type="match status" value="2"/>
</dbReference>
<feature type="compositionally biased region" description="Basic residues" evidence="4">
    <location>
        <begin position="975"/>
        <end position="990"/>
    </location>
</feature>
<dbReference type="GO" id="GO:0016787">
    <property type="term" value="F:hydrolase activity"/>
    <property type="evidence" value="ECO:0007669"/>
    <property type="project" value="UniProtKB-KW"/>
</dbReference>
<protein>
    <submittedName>
        <fullName evidence="6">P-loop containing nucleoside triphosphate hydrolase protein</fullName>
    </submittedName>
</protein>
<dbReference type="SMART" id="SM00487">
    <property type="entry name" value="DEXDc"/>
    <property type="match status" value="1"/>
</dbReference>
<dbReference type="InterPro" id="IPR027417">
    <property type="entry name" value="P-loop_NTPase"/>
</dbReference>
<dbReference type="InterPro" id="IPR002464">
    <property type="entry name" value="DNA/RNA_helicase_DEAH_CS"/>
</dbReference>
<evidence type="ECO:0000256" key="4">
    <source>
        <dbReference type="SAM" id="MobiDB-lite"/>
    </source>
</evidence>
<evidence type="ECO:0000259" key="5">
    <source>
        <dbReference type="SMART" id="SM00487"/>
    </source>
</evidence>
<feature type="compositionally biased region" description="Basic and acidic residues" evidence="4">
    <location>
        <begin position="940"/>
        <end position="949"/>
    </location>
</feature>
<feature type="compositionally biased region" description="Basic and acidic residues" evidence="4">
    <location>
        <begin position="1085"/>
        <end position="1095"/>
    </location>
</feature>
<sequence>MTVNPHKANLAYFKLLPYQAVDVNYLLEQEKTLHATTILANDVGTGKTATFLMLVVAAYRQIEEMRKKIIQKSDTDPVYRPTLLIIPSNLVFQTYETINTIFDGLLIPKLFYGTKQFAPSHQQMAANTIDPDEFGAFMDALMRDKENIETGKTIIITTYNTVTRRLMTRREERFRFNSAEIRKRYETRFRTNQAHSSRDKAGKPIFWKDDISLCDITPLPDGATGHDGVQISWELKAIGELLRYWARIMLDEAHNAKKRGGSMFQFLLRELAAAFHFITATPMMHSIGDLINPLLIAWKQTGIDGFYRPSSVEVGDLQGLYHEDYNPYKKKNVMGDLCTRGIFHPSNLDTKNKAVMDMKAEFDNRGTRIWILSPALYTALGDGRELSDYPLDVVRRVLRTIQRRRRMYSPLKLPDGTTNYPAQKLKEMKVRFAEVPYAGPYQAVADSVMNAMLSNQGGEGNDSSSGYVVDERGQVQDAEERTIFNHVARMGAIVSHDLENAKIDKPTANNGIVDFLDDRMIQLALWNEKHPGKEPPRHLADVPKKLAQARQRQKDRELAGTHGTDNSDSFEFDSRAPDLGLTSDLVQTVIASDIHGGLDYLYNTRTNEKFRMSRLPSERSTALEFFCAASPTALHCLRIISDAVLGGPKRTKVLVMVDIPFIQMEIAAVVAMAGFNVHSMLAGHTDEQRARTCREFNDAKSAIDVLVVSMSLAGAGLDLHRACHTGIFATIHFNYNIHGQGTGRLTRPGQDEVVTWTWVKPVGSYLDYKEMQMLKKYFEQLSAEARLPEHIRGHVRQACIGEMVRNYLNQPFNRLAWIFQHKRLLKEKEPLTRAFFNADKTIRVAFFLSNVAALAIRMTPEEYRASNMVHFEIHLDDMADAWATTKEETPLYRWEDDTDRRITDKEPRNPYTRRRDQVLQELENVDLAALLQEVVGIDSHSDESALKTPEKRKRKKVVDEQGSSSDDDDDEHLSSSRRKSKRGSARKRPKNAYAAAMKTPRALRSLYLNQGDVPSILLRTDIADEDELDDRPTADDEQDGEDFDETQDNTAMITAALESLYRSRPPTDDSASGLSKYAGLLDQSELPREVQGRQRRDIHHGAPPGTPPPRDNGDRVPSPSMSPLTDVPGSDDEAPETDQIRQSGTDRGRIVNPGQFGDEDEDEDMADEDEEQGRVLWDRSTNGSNRDGWVSGSDGYTTPVSRRDKSKTPSTGGKKKAKKAERKKAKKAERAKQAERAEKTPKKSARKDVEESEKSGKAGKKGAKKGAKKRTADDMGSAAEEEEEEPTPKRQTRQRSGSKRVTYAM</sequence>
<name>A0A9P8V0N4_9PEZI</name>
<feature type="domain" description="Helicase ATP-binding" evidence="5">
    <location>
        <begin position="11"/>
        <end position="315"/>
    </location>
</feature>
<dbReference type="GO" id="GO:0008094">
    <property type="term" value="F:ATP-dependent activity, acting on DNA"/>
    <property type="evidence" value="ECO:0007669"/>
    <property type="project" value="TreeGrafter"/>
</dbReference>
<dbReference type="GO" id="GO:0005634">
    <property type="term" value="C:nucleus"/>
    <property type="evidence" value="ECO:0007669"/>
    <property type="project" value="TreeGrafter"/>
</dbReference>
<keyword evidence="2 6" id="KW-0378">Hydrolase</keyword>
<dbReference type="InterPro" id="IPR014001">
    <property type="entry name" value="Helicase_ATP-bd"/>
</dbReference>
<feature type="compositionally biased region" description="Acidic residues" evidence="4">
    <location>
        <begin position="1157"/>
        <end position="1171"/>
    </location>
</feature>
<dbReference type="Proteomes" id="UP000770015">
    <property type="component" value="Unassembled WGS sequence"/>
</dbReference>
<feature type="region of interest" description="Disordered" evidence="4">
    <location>
        <begin position="544"/>
        <end position="572"/>
    </location>
</feature>
<dbReference type="Pfam" id="PF00176">
    <property type="entry name" value="SNF2-rel_dom"/>
    <property type="match status" value="1"/>
</dbReference>
<dbReference type="GO" id="GO:0006281">
    <property type="term" value="P:DNA repair"/>
    <property type="evidence" value="ECO:0007669"/>
    <property type="project" value="TreeGrafter"/>
</dbReference>